<accession>A0ABV5WFC0</accession>
<evidence type="ECO:0000313" key="1">
    <source>
        <dbReference type="EMBL" id="MFB9759133.1"/>
    </source>
</evidence>
<sequence length="60" mass="6517">MNHLLEGNKGGNGVVNKGQRSCYTPMVYDGSGYRADAYGGYYSYPNGVRTLTGSATTPWY</sequence>
<name>A0ABV5WFC0_9BACI</name>
<reference evidence="1 2" key="1">
    <citation type="submission" date="2024-09" db="EMBL/GenBank/DDBJ databases">
        <authorList>
            <person name="Sun Q."/>
            <person name="Mori K."/>
        </authorList>
    </citation>
    <scope>NUCLEOTIDE SEQUENCE [LARGE SCALE GENOMIC DNA]</scope>
    <source>
        <strain evidence="1 2">JCM 11201</strain>
    </source>
</reference>
<dbReference type="RefSeq" id="WP_379949431.1">
    <property type="nucleotide sequence ID" value="NZ_JBHMAF010000061.1"/>
</dbReference>
<evidence type="ECO:0000313" key="2">
    <source>
        <dbReference type="Proteomes" id="UP001589609"/>
    </source>
</evidence>
<organism evidence="1 2">
    <name type="scientific">Ectobacillus funiculus</name>
    <dbReference type="NCBI Taxonomy" id="137993"/>
    <lineage>
        <taxon>Bacteria</taxon>
        <taxon>Bacillati</taxon>
        <taxon>Bacillota</taxon>
        <taxon>Bacilli</taxon>
        <taxon>Bacillales</taxon>
        <taxon>Bacillaceae</taxon>
        <taxon>Ectobacillus</taxon>
    </lineage>
</organism>
<protein>
    <submittedName>
        <fullName evidence="1">Uncharacterized protein</fullName>
    </submittedName>
</protein>
<comment type="caution">
    <text evidence="1">The sequence shown here is derived from an EMBL/GenBank/DDBJ whole genome shotgun (WGS) entry which is preliminary data.</text>
</comment>
<dbReference type="Proteomes" id="UP001589609">
    <property type="component" value="Unassembled WGS sequence"/>
</dbReference>
<dbReference type="EMBL" id="JBHMAF010000061">
    <property type="protein sequence ID" value="MFB9759133.1"/>
    <property type="molecule type" value="Genomic_DNA"/>
</dbReference>
<keyword evidence="2" id="KW-1185">Reference proteome</keyword>
<proteinExistence type="predicted"/>
<gene>
    <name evidence="1" type="ORF">ACFFMS_11805</name>
</gene>